<dbReference type="SUPFAM" id="SSF46689">
    <property type="entry name" value="Homeodomain-like"/>
    <property type="match status" value="2"/>
</dbReference>
<evidence type="ECO:0000313" key="12">
    <source>
        <dbReference type="Proteomes" id="UP000616779"/>
    </source>
</evidence>
<evidence type="ECO:0000256" key="1">
    <source>
        <dbReference type="ARBA" id="ARBA00004496"/>
    </source>
</evidence>
<dbReference type="PANTHER" id="PTHR42713:SF3">
    <property type="entry name" value="TRANSCRIPTIONAL REGULATORY PROTEIN HPTR"/>
    <property type="match status" value="1"/>
</dbReference>
<dbReference type="Proteomes" id="UP000616779">
    <property type="component" value="Unassembled WGS sequence"/>
</dbReference>
<dbReference type="EMBL" id="WHOA01000048">
    <property type="protein sequence ID" value="NOU71250.1"/>
    <property type="molecule type" value="Genomic_DNA"/>
</dbReference>
<dbReference type="CDD" id="cd17536">
    <property type="entry name" value="REC_YesN-like"/>
    <property type="match status" value="1"/>
</dbReference>
<keyword evidence="6" id="KW-0238">DNA-binding</keyword>
<dbReference type="SMART" id="SM00448">
    <property type="entry name" value="REC"/>
    <property type="match status" value="1"/>
</dbReference>
<feature type="modified residue" description="4-aspartylphosphate" evidence="8">
    <location>
        <position position="92"/>
    </location>
</feature>
<dbReference type="Gene3D" id="3.40.50.2300">
    <property type="match status" value="1"/>
</dbReference>
<dbReference type="InterPro" id="IPR001789">
    <property type="entry name" value="Sig_transdc_resp-reg_receiver"/>
</dbReference>
<evidence type="ECO:0000256" key="6">
    <source>
        <dbReference type="ARBA" id="ARBA00023125"/>
    </source>
</evidence>
<name>A0ABX1XRT3_9BACL</name>
<reference evidence="11 12" key="1">
    <citation type="submission" date="2019-10" db="EMBL/GenBank/DDBJ databases">
        <title>Description of Paenibacillus terrestris sp. nov.</title>
        <authorList>
            <person name="Carlier A."/>
            <person name="Qi S."/>
        </authorList>
    </citation>
    <scope>NUCLEOTIDE SEQUENCE [LARGE SCALE GENOMIC DNA]</scope>
    <source>
        <strain evidence="11 12">LMG 31458</strain>
    </source>
</reference>
<comment type="caution">
    <text evidence="11">The sequence shown here is derived from an EMBL/GenBank/DDBJ whole genome shotgun (WGS) entry which is preliminary data.</text>
</comment>
<evidence type="ECO:0000256" key="5">
    <source>
        <dbReference type="ARBA" id="ARBA00023015"/>
    </source>
</evidence>
<evidence type="ECO:0000256" key="3">
    <source>
        <dbReference type="ARBA" id="ARBA00022553"/>
    </source>
</evidence>
<dbReference type="Pfam" id="PF12833">
    <property type="entry name" value="HTH_18"/>
    <property type="match status" value="1"/>
</dbReference>
<keyword evidence="2" id="KW-0963">Cytoplasm</keyword>
<dbReference type="InterPro" id="IPR018060">
    <property type="entry name" value="HTH_AraC"/>
</dbReference>
<keyword evidence="7" id="KW-0804">Transcription</keyword>
<dbReference type="InterPro" id="IPR011006">
    <property type="entry name" value="CheY-like_superfamily"/>
</dbReference>
<dbReference type="SMART" id="SM00342">
    <property type="entry name" value="HTH_ARAC"/>
    <property type="match status" value="1"/>
</dbReference>
<dbReference type="Gene3D" id="1.10.10.60">
    <property type="entry name" value="Homeodomain-like"/>
    <property type="match status" value="2"/>
</dbReference>
<gene>
    <name evidence="11" type="ORF">GC098_07400</name>
</gene>
<accession>A0ABX1XRT3</accession>
<evidence type="ECO:0000313" key="11">
    <source>
        <dbReference type="EMBL" id="NOU71250.1"/>
    </source>
</evidence>
<protein>
    <submittedName>
        <fullName evidence="11">Response regulator</fullName>
    </submittedName>
</protein>
<keyword evidence="5" id="KW-0805">Transcription regulation</keyword>
<feature type="domain" description="HTH araC/xylS-type" evidence="9">
    <location>
        <begin position="467"/>
        <end position="565"/>
    </location>
</feature>
<evidence type="ECO:0000256" key="8">
    <source>
        <dbReference type="PROSITE-ProRule" id="PRU00169"/>
    </source>
</evidence>
<dbReference type="InterPro" id="IPR051552">
    <property type="entry name" value="HptR"/>
</dbReference>
<dbReference type="PANTHER" id="PTHR42713">
    <property type="entry name" value="HISTIDINE KINASE-RELATED"/>
    <property type="match status" value="1"/>
</dbReference>
<keyword evidence="4" id="KW-0902">Two-component regulatory system</keyword>
<dbReference type="InterPro" id="IPR009057">
    <property type="entry name" value="Homeodomain-like_sf"/>
</dbReference>
<sequence length="568" mass="65072">MSTKEYDSHMGTDRSDSMWKVKSTKGRDSYLNFPESSNMNVLIVDDEEVLRYGIKAMIERMDLPFIVVGMAEDGVQALEQLVQLEPDVILSDIRMPRMGGLELIQLATAQYPKVRSIILSGYDDFEYAKRAIRLGCKDYLVKPPSFSELRELLLSIYKERSEEKEKLLDETRKSKIINRNQLLIRTDFLRSLIAKSGVLRTTDIREQARGIGLNLDKEHYAVATLKFEKQAELRKKYNSAEWELLKYAAWNITEEMLEHPLCFYDEASHLVMLIKEPLSAEDCIEKCMALRYNINHFLNLTASITISQPVPLSSIGVAYKEVSQLLSMRWVRDKSVVVTSSDTATLTNDNIQYHLDQLLELFKADDTREICSKLNSWVLSVKDSAYSPTALERLAQELKIAVITLYRNLLVCDEDSRTQGLSSMPAWLERLELADSLMELISPLLLAIERLDLKEQSGTLLHNRTVEQAIAYIRARFNSNLNLSSIAEEVNMTPAYFSVLFKKKTGKGVIEYLTGIRMEEAKKLLQETDSKTYQVAEQVGYPDAAYFSNQFKRYTGMTPQEFRNKGQL</sequence>
<evidence type="ECO:0000256" key="7">
    <source>
        <dbReference type="ARBA" id="ARBA00023163"/>
    </source>
</evidence>
<evidence type="ECO:0000256" key="4">
    <source>
        <dbReference type="ARBA" id="ARBA00023012"/>
    </source>
</evidence>
<keyword evidence="3 8" id="KW-0597">Phosphoprotein</keyword>
<evidence type="ECO:0000259" key="9">
    <source>
        <dbReference type="PROSITE" id="PS01124"/>
    </source>
</evidence>
<organism evidence="11 12">
    <name type="scientific">Paenibacillus phytorum</name>
    <dbReference type="NCBI Taxonomy" id="2654977"/>
    <lineage>
        <taxon>Bacteria</taxon>
        <taxon>Bacillati</taxon>
        <taxon>Bacillota</taxon>
        <taxon>Bacilli</taxon>
        <taxon>Bacillales</taxon>
        <taxon>Paenibacillaceae</taxon>
        <taxon>Paenibacillus</taxon>
    </lineage>
</organism>
<dbReference type="Pfam" id="PF00072">
    <property type="entry name" value="Response_reg"/>
    <property type="match status" value="1"/>
</dbReference>
<dbReference type="PROSITE" id="PS01124">
    <property type="entry name" value="HTH_ARAC_FAMILY_2"/>
    <property type="match status" value="1"/>
</dbReference>
<evidence type="ECO:0000256" key="2">
    <source>
        <dbReference type="ARBA" id="ARBA00022490"/>
    </source>
</evidence>
<evidence type="ECO:0000259" key="10">
    <source>
        <dbReference type="PROSITE" id="PS50110"/>
    </source>
</evidence>
<comment type="subcellular location">
    <subcellularLocation>
        <location evidence="1">Cytoplasm</location>
    </subcellularLocation>
</comment>
<keyword evidence="12" id="KW-1185">Reference proteome</keyword>
<dbReference type="PROSITE" id="PS50110">
    <property type="entry name" value="RESPONSE_REGULATORY"/>
    <property type="match status" value="1"/>
</dbReference>
<dbReference type="PRINTS" id="PR00032">
    <property type="entry name" value="HTHARAC"/>
</dbReference>
<dbReference type="SUPFAM" id="SSF52172">
    <property type="entry name" value="CheY-like"/>
    <property type="match status" value="1"/>
</dbReference>
<dbReference type="InterPro" id="IPR020449">
    <property type="entry name" value="Tscrpt_reg_AraC-type_HTH"/>
</dbReference>
<feature type="domain" description="Response regulatory" evidence="10">
    <location>
        <begin position="40"/>
        <end position="157"/>
    </location>
</feature>
<proteinExistence type="predicted"/>